<dbReference type="EMBL" id="HBUF01601152">
    <property type="protein sequence ID" value="CAG6776181.1"/>
    <property type="molecule type" value="Transcribed_RNA"/>
</dbReference>
<sequence>MTKRHAEIGKYIVCTTGTVMDIPWCKKCIQCVLLINQIWGHKTGDLYYHSKIQNVSKKPLHKLQVCVVMGSLIQAPSSTEESGFFVHNKNVISYFLCVLFV</sequence>
<name>A0A8D9B707_9HEMI</name>
<accession>A0A8D9B707</accession>
<organism evidence="1">
    <name type="scientific">Cacopsylla melanoneura</name>
    <dbReference type="NCBI Taxonomy" id="428564"/>
    <lineage>
        <taxon>Eukaryota</taxon>
        <taxon>Metazoa</taxon>
        <taxon>Ecdysozoa</taxon>
        <taxon>Arthropoda</taxon>
        <taxon>Hexapoda</taxon>
        <taxon>Insecta</taxon>
        <taxon>Pterygota</taxon>
        <taxon>Neoptera</taxon>
        <taxon>Paraneoptera</taxon>
        <taxon>Hemiptera</taxon>
        <taxon>Sternorrhyncha</taxon>
        <taxon>Psylloidea</taxon>
        <taxon>Psyllidae</taxon>
        <taxon>Psyllinae</taxon>
        <taxon>Cacopsylla</taxon>
    </lineage>
</organism>
<proteinExistence type="predicted"/>
<reference evidence="1" key="1">
    <citation type="submission" date="2021-05" db="EMBL/GenBank/DDBJ databases">
        <authorList>
            <person name="Alioto T."/>
            <person name="Alioto T."/>
            <person name="Gomez Garrido J."/>
        </authorList>
    </citation>
    <scope>NUCLEOTIDE SEQUENCE</scope>
</reference>
<protein>
    <submittedName>
        <fullName evidence="1">Uncharacterized protein</fullName>
    </submittedName>
</protein>
<evidence type="ECO:0000313" key="1">
    <source>
        <dbReference type="EMBL" id="CAG6776181.1"/>
    </source>
</evidence>
<dbReference type="AlphaFoldDB" id="A0A8D9B707"/>